<dbReference type="Gene3D" id="1.10.287.2610">
    <property type="match status" value="1"/>
</dbReference>
<keyword evidence="3" id="KW-1185">Reference proteome</keyword>
<evidence type="ECO:0000313" key="2">
    <source>
        <dbReference type="EMBL" id="KAF0742746.1"/>
    </source>
</evidence>
<accession>A0A6G0XQD5</accession>
<dbReference type="Proteomes" id="UP000481153">
    <property type="component" value="Unassembled WGS sequence"/>
</dbReference>
<feature type="coiled-coil region" evidence="1">
    <location>
        <begin position="275"/>
        <end position="377"/>
    </location>
</feature>
<reference evidence="2 3" key="1">
    <citation type="submission" date="2019-07" db="EMBL/GenBank/DDBJ databases">
        <title>Genomics analysis of Aphanomyces spp. identifies a new class of oomycete effector associated with host adaptation.</title>
        <authorList>
            <person name="Gaulin E."/>
        </authorList>
    </citation>
    <scope>NUCLEOTIDE SEQUENCE [LARGE SCALE GENOMIC DNA]</scope>
    <source>
        <strain evidence="2 3">ATCC 201684</strain>
    </source>
</reference>
<evidence type="ECO:0000256" key="1">
    <source>
        <dbReference type="SAM" id="Coils"/>
    </source>
</evidence>
<protein>
    <submittedName>
        <fullName evidence="2">Uncharacterized protein</fullName>
    </submittedName>
</protein>
<organism evidence="2 3">
    <name type="scientific">Aphanomyces euteiches</name>
    <dbReference type="NCBI Taxonomy" id="100861"/>
    <lineage>
        <taxon>Eukaryota</taxon>
        <taxon>Sar</taxon>
        <taxon>Stramenopiles</taxon>
        <taxon>Oomycota</taxon>
        <taxon>Saprolegniomycetes</taxon>
        <taxon>Saprolegniales</taxon>
        <taxon>Verrucalvaceae</taxon>
        <taxon>Aphanomyces</taxon>
    </lineage>
</organism>
<dbReference type="EMBL" id="VJMJ01000025">
    <property type="protein sequence ID" value="KAF0742746.1"/>
    <property type="molecule type" value="Genomic_DNA"/>
</dbReference>
<gene>
    <name evidence="2" type="ORF">Ae201684_002445</name>
</gene>
<proteinExistence type="predicted"/>
<dbReference type="VEuPathDB" id="FungiDB:AeMF1_015171"/>
<keyword evidence="1" id="KW-0175">Coiled coil</keyword>
<name>A0A6G0XQD5_9STRA</name>
<sequence>MKIATECWTDLEEGSGEWQNIQSVLRNTFQLLLESNQRHEHRIDQLEQLLAQVEKTSQTLLVSGNTHALRDRVDAMEQRMIDQVSLTTEQNTRIQYIEDELRLIVPVIDKKADIEAVNACLAQTKDSWKEALKRRCKSSIFEREIQRLHLLVTEPHPELKTQMQHLSQRQQQQESILSRLSYFIQKVEPPKQDFGQPHTTIEALETKMASLALQVENTLSSFPNLEPLVTEIETTKSTTMLLTEKVQILQHELESASRQTHSQLQNQLQTQIHSQVETQKQIQVVKANIENMERQLSELSNAVHGSISKIQDQVDNCQSQRDRLQGQMEQALKSQREDFDRQIDGLQNQTKEPLPLMEQLNRQVHALDVKVKDVVQAMSQLVNQLPLISLLSFPYAPQTTAQLVELESILASSRQQHENLVLGTPTRLATLRDQLASTLEREKPTDDCLKQLFQAQAKHTQLAQELDATLLKYASDR</sequence>
<comment type="caution">
    <text evidence="2">The sequence shown here is derived from an EMBL/GenBank/DDBJ whole genome shotgun (WGS) entry which is preliminary data.</text>
</comment>
<evidence type="ECO:0000313" key="3">
    <source>
        <dbReference type="Proteomes" id="UP000481153"/>
    </source>
</evidence>
<dbReference type="AlphaFoldDB" id="A0A6G0XQD5"/>
<feature type="coiled-coil region" evidence="1">
    <location>
        <begin position="29"/>
        <end position="56"/>
    </location>
</feature>